<evidence type="ECO:0000256" key="9">
    <source>
        <dbReference type="ARBA" id="ARBA00022801"/>
    </source>
</evidence>
<dbReference type="InterPro" id="IPR012337">
    <property type="entry name" value="RNaseH-like_sf"/>
</dbReference>
<keyword evidence="7" id="KW-0677">Repeat</keyword>
<evidence type="ECO:0000256" key="14">
    <source>
        <dbReference type="ARBA" id="ARBA00023158"/>
    </source>
</evidence>
<evidence type="ECO:0000256" key="11">
    <source>
        <dbReference type="ARBA" id="ARBA00022839"/>
    </source>
</evidence>
<dbReference type="Pfam" id="PF25403">
    <property type="entry name" value="zf-C2H2_ZFAND2"/>
    <property type="match status" value="1"/>
</dbReference>
<evidence type="ECO:0000256" key="4">
    <source>
        <dbReference type="ARBA" id="ARBA00022692"/>
    </source>
</evidence>
<dbReference type="InterPro" id="IPR047201">
    <property type="entry name" value="ERI-1_3'hExo-like"/>
</dbReference>
<accession>A0ABP9ZCA8</accession>
<keyword evidence="11" id="KW-0269">Exonuclease</keyword>
<feature type="transmembrane region" description="Helical" evidence="17">
    <location>
        <begin position="272"/>
        <end position="294"/>
    </location>
</feature>
<feature type="region of interest" description="Disordered" evidence="16">
    <location>
        <begin position="37"/>
        <end position="61"/>
    </location>
</feature>
<evidence type="ECO:0000259" key="19">
    <source>
        <dbReference type="PROSITE" id="PS51039"/>
    </source>
</evidence>
<evidence type="ECO:0000259" key="18">
    <source>
        <dbReference type="PROSITE" id="PS50800"/>
    </source>
</evidence>
<dbReference type="Proteomes" id="UP001473302">
    <property type="component" value="Unassembled WGS sequence"/>
</dbReference>
<feature type="compositionally biased region" description="Basic and acidic residues" evidence="16">
    <location>
        <begin position="635"/>
        <end position="648"/>
    </location>
</feature>
<dbReference type="SMART" id="SM00479">
    <property type="entry name" value="EXOIII"/>
    <property type="match status" value="1"/>
</dbReference>
<evidence type="ECO:0000256" key="3">
    <source>
        <dbReference type="ARBA" id="ARBA00022490"/>
    </source>
</evidence>
<feature type="region of interest" description="Disordered" evidence="16">
    <location>
        <begin position="616"/>
        <end position="648"/>
    </location>
</feature>
<proteinExistence type="predicted"/>
<evidence type="ECO:0000256" key="12">
    <source>
        <dbReference type="ARBA" id="ARBA00022989"/>
    </source>
</evidence>
<dbReference type="PROSITE" id="PS51039">
    <property type="entry name" value="ZF_AN1"/>
    <property type="match status" value="1"/>
</dbReference>
<gene>
    <name evidence="20" type="ORF">MFLAVUS_010221</name>
</gene>
<dbReference type="CDD" id="cd06133">
    <property type="entry name" value="ERI-1_3'hExo_like"/>
    <property type="match status" value="1"/>
</dbReference>
<feature type="domain" description="SAP" evidence="18">
    <location>
        <begin position="4"/>
        <end position="38"/>
    </location>
</feature>
<evidence type="ECO:0008006" key="22">
    <source>
        <dbReference type="Google" id="ProtNLM"/>
    </source>
</evidence>
<dbReference type="SMART" id="SM00154">
    <property type="entry name" value="ZnF_AN1"/>
    <property type="match status" value="2"/>
</dbReference>
<keyword evidence="9" id="KW-0378">Hydrolase</keyword>
<dbReference type="InterPro" id="IPR036397">
    <property type="entry name" value="RNaseH_sf"/>
</dbReference>
<evidence type="ECO:0000256" key="8">
    <source>
        <dbReference type="ARBA" id="ARBA00022771"/>
    </source>
</evidence>
<keyword evidence="6" id="KW-0479">Metal-binding</keyword>
<dbReference type="EMBL" id="BAABUK010000034">
    <property type="protein sequence ID" value="GAA5816689.1"/>
    <property type="molecule type" value="Genomic_DNA"/>
</dbReference>
<dbReference type="InterPro" id="IPR006603">
    <property type="entry name" value="PQ-loop_rpt"/>
</dbReference>
<feature type="transmembrane region" description="Helical" evidence="17">
    <location>
        <begin position="301"/>
        <end position="320"/>
    </location>
</feature>
<keyword evidence="3" id="KW-0963">Cytoplasm</keyword>
<dbReference type="InterPro" id="IPR000058">
    <property type="entry name" value="Znf_AN1"/>
</dbReference>
<dbReference type="Gene3D" id="1.20.1280.290">
    <property type="match status" value="2"/>
</dbReference>
<name>A0ABP9ZCA8_9FUNG</name>
<dbReference type="PROSITE" id="PS50800">
    <property type="entry name" value="SAP"/>
    <property type="match status" value="1"/>
</dbReference>
<evidence type="ECO:0000256" key="17">
    <source>
        <dbReference type="SAM" id="Phobius"/>
    </source>
</evidence>
<sequence>MEKPTLTTVEGLRLALEELGLNSKGLKPELKQRYRKAIKKQKNNLPPPPPTPAPKNDETQQDKSVQPFDYYLFFDVEATCIEGGGFKYDNEIIEFPVDEFRSYVKPTIKPTLSEFCINLTGIQQSTIDQSPTFIEVLNEFQEFLARYDLFQSASASFVTDGPFDIRDFITKQCKHSKIKKRPAYFDIPWVNIRKLFKDFYGLKENKNINGMLNHLQMQFKGREHSGLDDARNLAAIGKHMHQEGCIFKTNCKFNRNKRLQLKENYKRQNGDGLSLTFLIIWLAGDLFNLAGIIMEKLMVTMFLLALWYTVADICLIWQVIYYKQTVTPTEPEMISLAMETVVERPKESALWINLIGFTTLIFTTLISVYAYTVVPNDTHDDSIRLMPQIMGWSSAVLYVGSRLPQIIKNWRQQSTDGLSPGMFICAVFGNVFFTLSIFLKSTEPRYIIVNLSWIIGSLGTVIFDLMIFLQFYSRLTPFSVFGAHNPGFPDLGKKCTANTCSVFDFLPYTCVNCKKIFCQDHFKLQAHDCPSLQDPNMDVRVPVCPICEKPVPVKRGHDPNIRMNQHIQSNCSDLEPKNDNTCRKKGCTTKMLVPMHCTECGLSFCVKHRLEIDHQCQGKPAPKSKMNNNSIPSRTEMERKRKERQDIKQDISRLQAKAKQGKITDKEKTQLSKLLSLKEKDGKYQIPEFSSNNLTNTLTHASLFVDGDSVGLDLGKLNNPVYVKYELRTLAMYVVGDFEKRT</sequence>
<evidence type="ECO:0000256" key="6">
    <source>
        <dbReference type="ARBA" id="ARBA00022723"/>
    </source>
</evidence>
<dbReference type="InterPro" id="IPR057357">
    <property type="entry name" value="Znf-C2H2_ZFAND2A/B"/>
</dbReference>
<feature type="transmembrane region" description="Helical" evidence="17">
    <location>
        <begin position="451"/>
        <end position="472"/>
    </location>
</feature>
<dbReference type="PANTHER" id="PTHR23044">
    <property type="entry name" value="3'-5' EXONUCLEASE ERI1-RELATED"/>
    <property type="match status" value="1"/>
</dbReference>
<dbReference type="Pfam" id="PF00929">
    <property type="entry name" value="RNase_T"/>
    <property type="match status" value="1"/>
</dbReference>
<dbReference type="PANTHER" id="PTHR23044:SF61">
    <property type="entry name" value="3'-5' EXORIBONUCLEASE 1-RELATED"/>
    <property type="match status" value="1"/>
</dbReference>
<dbReference type="Gene3D" id="3.30.420.10">
    <property type="entry name" value="Ribonuclease H-like superfamily/Ribonuclease H"/>
    <property type="match status" value="1"/>
</dbReference>
<reference evidence="20 21" key="1">
    <citation type="submission" date="2024-04" db="EMBL/GenBank/DDBJ databases">
        <title>genome sequences of Mucor flavus KT1a and Helicostylum pulchrum KT1b strains isolated from the surface of a dry-aged beef.</title>
        <authorList>
            <person name="Toyotome T."/>
            <person name="Hosono M."/>
            <person name="Torimaru M."/>
            <person name="Fukuda K."/>
            <person name="Mikami N."/>
        </authorList>
    </citation>
    <scope>NUCLEOTIDE SEQUENCE [LARGE SCALE GENOMIC DNA]</scope>
    <source>
        <strain evidence="20 21">KT1a</strain>
    </source>
</reference>
<evidence type="ECO:0000256" key="10">
    <source>
        <dbReference type="ARBA" id="ARBA00022833"/>
    </source>
</evidence>
<dbReference type="Gene3D" id="4.10.1110.10">
    <property type="entry name" value="AN1-like Zinc finger"/>
    <property type="match status" value="2"/>
</dbReference>
<keyword evidence="8 15" id="KW-0863">Zinc-finger</keyword>
<dbReference type="SMART" id="SM00679">
    <property type="entry name" value="CTNS"/>
    <property type="match status" value="2"/>
</dbReference>
<evidence type="ECO:0000256" key="1">
    <source>
        <dbReference type="ARBA" id="ARBA00004141"/>
    </source>
</evidence>
<keyword evidence="5" id="KW-0540">Nuclease</keyword>
<protein>
    <recommendedName>
        <fullName evidence="22">SAP domain-containing protein</fullName>
    </recommendedName>
</protein>
<evidence type="ECO:0000256" key="13">
    <source>
        <dbReference type="ARBA" id="ARBA00023136"/>
    </source>
</evidence>
<evidence type="ECO:0000256" key="2">
    <source>
        <dbReference type="ARBA" id="ARBA00004496"/>
    </source>
</evidence>
<dbReference type="SUPFAM" id="SSF53098">
    <property type="entry name" value="Ribonuclease H-like"/>
    <property type="match status" value="1"/>
</dbReference>
<feature type="domain" description="AN1-type" evidence="19">
    <location>
        <begin position="576"/>
        <end position="624"/>
    </location>
</feature>
<keyword evidence="10" id="KW-0862">Zinc</keyword>
<comment type="subcellular location">
    <subcellularLocation>
        <location evidence="2">Cytoplasm</location>
    </subcellularLocation>
    <subcellularLocation>
        <location evidence="1">Membrane</location>
        <topology evidence="1">Multi-pass membrane protein</topology>
    </subcellularLocation>
</comment>
<feature type="transmembrane region" description="Helical" evidence="17">
    <location>
        <begin position="421"/>
        <end position="439"/>
    </location>
</feature>
<evidence type="ECO:0000256" key="16">
    <source>
        <dbReference type="SAM" id="MobiDB-lite"/>
    </source>
</evidence>
<keyword evidence="14" id="KW-0943">RNA-mediated gene silencing</keyword>
<keyword evidence="4 17" id="KW-0812">Transmembrane</keyword>
<comment type="caution">
    <text evidence="20">The sequence shown here is derived from an EMBL/GenBank/DDBJ whole genome shotgun (WGS) entry which is preliminary data.</text>
</comment>
<dbReference type="SUPFAM" id="SSF118310">
    <property type="entry name" value="AN1-like Zinc finger"/>
    <property type="match status" value="2"/>
</dbReference>
<evidence type="ECO:0000313" key="21">
    <source>
        <dbReference type="Proteomes" id="UP001473302"/>
    </source>
</evidence>
<keyword evidence="12 17" id="KW-1133">Transmembrane helix</keyword>
<dbReference type="InterPro" id="IPR035896">
    <property type="entry name" value="AN1-like_Znf"/>
</dbReference>
<dbReference type="InterPro" id="IPR013520">
    <property type="entry name" value="Ribonucl_H"/>
</dbReference>
<feature type="transmembrane region" description="Helical" evidence="17">
    <location>
        <begin position="350"/>
        <end position="371"/>
    </location>
</feature>
<evidence type="ECO:0000256" key="7">
    <source>
        <dbReference type="ARBA" id="ARBA00022737"/>
    </source>
</evidence>
<dbReference type="InterPro" id="IPR051274">
    <property type="entry name" value="3-5_Exoribonuclease"/>
</dbReference>
<evidence type="ECO:0000313" key="20">
    <source>
        <dbReference type="EMBL" id="GAA5816689.1"/>
    </source>
</evidence>
<dbReference type="InterPro" id="IPR003034">
    <property type="entry name" value="SAP_dom"/>
</dbReference>
<dbReference type="Pfam" id="PF04193">
    <property type="entry name" value="PQ-loop"/>
    <property type="match status" value="2"/>
</dbReference>
<evidence type="ECO:0000256" key="5">
    <source>
        <dbReference type="ARBA" id="ARBA00022722"/>
    </source>
</evidence>
<organism evidence="20 21">
    <name type="scientific">Mucor flavus</name>
    <dbReference type="NCBI Taxonomy" id="439312"/>
    <lineage>
        <taxon>Eukaryota</taxon>
        <taxon>Fungi</taxon>
        <taxon>Fungi incertae sedis</taxon>
        <taxon>Mucoromycota</taxon>
        <taxon>Mucoromycotina</taxon>
        <taxon>Mucoromycetes</taxon>
        <taxon>Mucorales</taxon>
        <taxon>Mucorineae</taxon>
        <taxon>Mucoraceae</taxon>
        <taxon>Mucor</taxon>
    </lineage>
</organism>
<keyword evidence="21" id="KW-1185">Reference proteome</keyword>
<dbReference type="Pfam" id="PF01428">
    <property type="entry name" value="zf-AN1"/>
    <property type="match status" value="2"/>
</dbReference>
<keyword evidence="13 17" id="KW-0472">Membrane</keyword>
<evidence type="ECO:0000256" key="15">
    <source>
        <dbReference type="PROSITE-ProRule" id="PRU00449"/>
    </source>
</evidence>